<dbReference type="PANTHER" id="PTHR14136">
    <property type="entry name" value="BTB_POZ DOMAIN-CONTAINING PROTEIN KCTD9"/>
    <property type="match status" value="1"/>
</dbReference>
<name>A0ABX1D6L7_9FLAO</name>
<evidence type="ECO:0000313" key="1">
    <source>
        <dbReference type="EMBL" id="NJW54838.1"/>
    </source>
</evidence>
<dbReference type="Gene3D" id="2.160.20.80">
    <property type="entry name" value="E3 ubiquitin-protein ligase SopA"/>
    <property type="match status" value="1"/>
</dbReference>
<dbReference type="EMBL" id="JAAVJR010000547">
    <property type="protein sequence ID" value="NJW54838.1"/>
    <property type="molecule type" value="Genomic_DNA"/>
</dbReference>
<proteinExistence type="predicted"/>
<organism evidence="1 2">
    <name type="scientific">Salinimicrobium oceani</name>
    <dbReference type="NCBI Taxonomy" id="2722702"/>
    <lineage>
        <taxon>Bacteria</taxon>
        <taxon>Pseudomonadati</taxon>
        <taxon>Bacteroidota</taxon>
        <taxon>Flavobacteriia</taxon>
        <taxon>Flavobacteriales</taxon>
        <taxon>Flavobacteriaceae</taxon>
        <taxon>Salinimicrobium</taxon>
    </lineage>
</organism>
<dbReference type="PANTHER" id="PTHR14136:SF17">
    <property type="entry name" value="BTB_POZ DOMAIN-CONTAINING PROTEIN KCTD9"/>
    <property type="match status" value="1"/>
</dbReference>
<keyword evidence="2" id="KW-1185">Reference proteome</keyword>
<dbReference type="InterPro" id="IPR001646">
    <property type="entry name" value="5peptide_repeat"/>
</dbReference>
<gene>
    <name evidence="1" type="ORF">HC175_18160</name>
</gene>
<reference evidence="1 2" key="1">
    <citation type="submission" date="2020-03" db="EMBL/GenBank/DDBJ databases">
        <title>Salinimicrobium sp. nov, isolated from SCS.</title>
        <authorList>
            <person name="Cao W.R."/>
        </authorList>
    </citation>
    <scope>NUCLEOTIDE SEQUENCE [LARGE SCALE GENOMIC DNA]</scope>
    <source>
        <strain evidence="2">J15B91</strain>
    </source>
</reference>
<dbReference type="InterPro" id="IPR051082">
    <property type="entry name" value="Pentapeptide-BTB/POZ_domain"/>
</dbReference>
<dbReference type="Proteomes" id="UP000703674">
    <property type="component" value="Unassembled WGS sequence"/>
</dbReference>
<dbReference type="Pfam" id="PF13599">
    <property type="entry name" value="Pentapeptide_4"/>
    <property type="match status" value="1"/>
</dbReference>
<comment type="caution">
    <text evidence="1">The sequence shown here is derived from an EMBL/GenBank/DDBJ whole genome shotgun (WGS) entry which is preliminary data.</text>
</comment>
<sequence>SFLLSFSFENCILNYSSFFKLKLKKIIFKGCRLQEVDFSEADLSGASFDQSDLSGAIFYSSRLEKADFSTAEHFSIDPENSLITGAKFSTHNLQGLLNKYKIEIL</sequence>
<evidence type="ECO:0000313" key="2">
    <source>
        <dbReference type="Proteomes" id="UP000703674"/>
    </source>
</evidence>
<feature type="non-terminal residue" evidence="1">
    <location>
        <position position="1"/>
    </location>
</feature>
<protein>
    <submittedName>
        <fullName evidence="1">Pentapeptide repeat-containing protein</fullName>
    </submittedName>
</protein>
<dbReference type="SUPFAM" id="SSF141571">
    <property type="entry name" value="Pentapeptide repeat-like"/>
    <property type="match status" value="1"/>
</dbReference>
<accession>A0ABX1D6L7</accession>
<dbReference type="RefSeq" id="WP_168139656.1">
    <property type="nucleotide sequence ID" value="NZ_JAAVJR010000547.1"/>
</dbReference>